<name>A0ACB6Z1L6_THEGA</name>
<dbReference type="EMBL" id="MU118207">
    <property type="protein sequence ID" value="KAF9643566.1"/>
    <property type="molecule type" value="Genomic_DNA"/>
</dbReference>
<proteinExistence type="predicted"/>
<reference evidence="1" key="1">
    <citation type="submission" date="2019-10" db="EMBL/GenBank/DDBJ databases">
        <authorList>
            <consortium name="DOE Joint Genome Institute"/>
            <person name="Kuo A."/>
            <person name="Miyauchi S."/>
            <person name="Kiss E."/>
            <person name="Drula E."/>
            <person name="Kohler A."/>
            <person name="Sanchez-Garcia M."/>
            <person name="Andreopoulos B."/>
            <person name="Barry K.W."/>
            <person name="Bonito G."/>
            <person name="Buee M."/>
            <person name="Carver A."/>
            <person name="Chen C."/>
            <person name="Cichocki N."/>
            <person name="Clum A."/>
            <person name="Culley D."/>
            <person name="Crous P.W."/>
            <person name="Fauchery L."/>
            <person name="Girlanda M."/>
            <person name="Hayes R."/>
            <person name="Keri Z."/>
            <person name="Labutti K."/>
            <person name="Lipzen A."/>
            <person name="Lombard V."/>
            <person name="Magnuson J."/>
            <person name="Maillard F."/>
            <person name="Morin E."/>
            <person name="Murat C."/>
            <person name="Nolan M."/>
            <person name="Ohm R."/>
            <person name="Pangilinan J."/>
            <person name="Pereira M."/>
            <person name="Perotto S."/>
            <person name="Peter M."/>
            <person name="Riley R."/>
            <person name="Sitrit Y."/>
            <person name="Stielow B."/>
            <person name="Szollosi G."/>
            <person name="Zifcakova L."/>
            <person name="Stursova M."/>
            <person name="Spatafora J.W."/>
            <person name="Tedersoo L."/>
            <person name="Vaario L.-M."/>
            <person name="Yamada A."/>
            <person name="Yan M."/>
            <person name="Wang P."/>
            <person name="Xu J."/>
            <person name="Bruns T."/>
            <person name="Baldrian P."/>
            <person name="Vilgalys R."/>
            <person name="Henrissat B."/>
            <person name="Grigoriev I.V."/>
            <person name="Hibbett D."/>
            <person name="Nagy L.G."/>
            <person name="Martin F.M."/>
        </authorList>
    </citation>
    <scope>NUCLEOTIDE SEQUENCE</scope>
    <source>
        <strain evidence="1">P2</strain>
    </source>
</reference>
<evidence type="ECO:0000313" key="1">
    <source>
        <dbReference type="EMBL" id="KAF9643566.1"/>
    </source>
</evidence>
<comment type="caution">
    <text evidence="1">The sequence shown here is derived from an EMBL/GenBank/DDBJ whole genome shotgun (WGS) entry which is preliminary data.</text>
</comment>
<reference evidence="1" key="2">
    <citation type="journal article" date="2020" name="Nat. Commun.">
        <title>Large-scale genome sequencing of mycorrhizal fungi provides insights into the early evolution of symbiotic traits.</title>
        <authorList>
            <person name="Miyauchi S."/>
            <person name="Kiss E."/>
            <person name="Kuo A."/>
            <person name="Drula E."/>
            <person name="Kohler A."/>
            <person name="Sanchez-Garcia M."/>
            <person name="Morin E."/>
            <person name="Andreopoulos B."/>
            <person name="Barry K.W."/>
            <person name="Bonito G."/>
            <person name="Buee M."/>
            <person name="Carver A."/>
            <person name="Chen C."/>
            <person name="Cichocki N."/>
            <person name="Clum A."/>
            <person name="Culley D."/>
            <person name="Crous P.W."/>
            <person name="Fauchery L."/>
            <person name="Girlanda M."/>
            <person name="Hayes R.D."/>
            <person name="Keri Z."/>
            <person name="LaButti K."/>
            <person name="Lipzen A."/>
            <person name="Lombard V."/>
            <person name="Magnuson J."/>
            <person name="Maillard F."/>
            <person name="Murat C."/>
            <person name="Nolan M."/>
            <person name="Ohm R.A."/>
            <person name="Pangilinan J."/>
            <person name="Pereira M.F."/>
            <person name="Perotto S."/>
            <person name="Peter M."/>
            <person name="Pfister S."/>
            <person name="Riley R."/>
            <person name="Sitrit Y."/>
            <person name="Stielow J.B."/>
            <person name="Szollosi G."/>
            <person name="Zifcakova L."/>
            <person name="Stursova M."/>
            <person name="Spatafora J.W."/>
            <person name="Tedersoo L."/>
            <person name="Vaario L.M."/>
            <person name="Yamada A."/>
            <person name="Yan M."/>
            <person name="Wang P."/>
            <person name="Xu J."/>
            <person name="Bruns T."/>
            <person name="Baldrian P."/>
            <person name="Vilgalys R."/>
            <person name="Dunand C."/>
            <person name="Henrissat B."/>
            <person name="Grigoriev I.V."/>
            <person name="Hibbett D."/>
            <person name="Nagy L.G."/>
            <person name="Martin F.M."/>
        </authorList>
    </citation>
    <scope>NUCLEOTIDE SEQUENCE</scope>
    <source>
        <strain evidence="1">P2</strain>
    </source>
</reference>
<protein>
    <submittedName>
        <fullName evidence="1">Uncharacterized protein</fullName>
    </submittedName>
</protein>
<keyword evidence="2" id="KW-1185">Reference proteome</keyword>
<evidence type="ECO:0000313" key="2">
    <source>
        <dbReference type="Proteomes" id="UP000886501"/>
    </source>
</evidence>
<organism evidence="1 2">
    <name type="scientific">Thelephora ganbajun</name>
    <name type="common">Ganba fungus</name>
    <dbReference type="NCBI Taxonomy" id="370292"/>
    <lineage>
        <taxon>Eukaryota</taxon>
        <taxon>Fungi</taxon>
        <taxon>Dikarya</taxon>
        <taxon>Basidiomycota</taxon>
        <taxon>Agaricomycotina</taxon>
        <taxon>Agaricomycetes</taxon>
        <taxon>Thelephorales</taxon>
        <taxon>Thelephoraceae</taxon>
        <taxon>Thelephora</taxon>
    </lineage>
</organism>
<gene>
    <name evidence="1" type="ORF">BDM02DRAFT_3221786</name>
</gene>
<dbReference type="Proteomes" id="UP000886501">
    <property type="component" value="Unassembled WGS sequence"/>
</dbReference>
<accession>A0ACB6Z1L6</accession>
<sequence>MSAALNNATTSTSLTAALQPVKPSPLSQGNYVVAEKCILQDGSRLGKMHNSMPGGSRGGLKSRALSFNALQEEAEAPSKGKVPQTCTEAPTKSKAIRSLHDSPDTTSSTLPKKSRRMVYKVQKEDHEKRLTYYRTDVYQHPLYFIKPTTGDQIFGKTFMWVDGPNDKDLSPGSFDFEVWKKAQSAFE</sequence>